<feature type="compositionally biased region" description="Low complexity" evidence="8">
    <location>
        <begin position="110"/>
        <end position="124"/>
    </location>
</feature>
<evidence type="ECO:0000256" key="1">
    <source>
        <dbReference type="ARBA" id="ARBA00004370"/>
    </source>
</evidence>
<evidence type="ECO:0000313" key="13">
    <source>
        <dbReference type="Proteomes" id="UP000225706"/>
    </source>
</evidence>
<dbReference type="SMART" id="SM00539">
    <property type="entry name" value="NIDO"/>
    <property type="match status" value="1"/>
</dbReference>
<evidence type="ECO:0000256" key="8">
    <source>
        <dbReference type="SAM" id="MobiDB-lite"/>
    </source>
</evidence>
<keyword evidence="13" id="KW-1185">Reference proteome</keyword>
<sequence length="1259" mass="142038">MRTSSSLLHKRSSSSIETSRIATLAENSKKSVYDSEGLLSFTPSAFRQSFLVLAENSRSVYDSGSHSSIVFGQISSALAEKSRSVYDSEGLYSSASSAFAENHSVSAENSWSVNGSESTSSSASTGLMQDIPSVSGIRPSSSSSVGRKIVSSTIMYRMSSPPASSVCYCPCSTSTTAPSPSRAVVSPTPTPSVASNMYPYGSQQNDSEFGLDDFPYYYSDRGVKIKTDWIGIPFFSQRHYKLYICRNGIIQLNYEWSWWWPRKFGIYWWFDNMGIIAPFWATIDSYFAFKYGHSKVYYQVYSQTKETSNEILDMASKHVQNYTEGFGDFEATWVLVVTWEKLCPYVYYPYRYYYQNINEKNFTLNCRRSNTFQAVLITNGFNAFLMYNYPSKGIQWLVDTEPEYYRYWTNYYGLPVAGWNAGDNGKNFENLKGSGTFGMSKLDKKEGNTGVVGRHFWRIENSDGKGAQEKCFSWARMNVDWDLLTWYNQFIKSDPEMACPCTGRQARFDWGRFRWSWWNSWPNWCFESRRSRRFVLSTEKTERIDVLLRQQCCYSREWEDWAALKQGPPDGGRIKVTLTFYGNNSKETFYTDEEAFKSCCVDIPRCNLFYKYRPSNDCSGYRPPIRRWFWGDPHIKTLDGGNYTFNGIGEYIMVDAQNGTFQLQARTKLAQGNSTKATIFSAGVAKEENTSTIEVKVKDGGGFHILIDSESYYGFNNLTNKTEEVGRNLSVSKIDEDCLQVSFPSTSSVQFCEKKEMMSFVVTLGDRFKNATKGLLGTWNDDTEDDFTLPDGTLLSSSSSSSLRKIHFGFGVKWQINQSQSLFTYADNKSVASFSDLDFVPMFADNITWQNDSIEQEAKAQCGDDHECLFDVASTNDLSVGLATKDISVQLVNESKQLNNFPPKIGNTSDEINATLHKIIELDITAEDDSAITFRVINKPVGATWNQTGNVLLFHWKVTSSQKINLTFVASDDQGASAIWSPTIRMCACQHDGQCVEPEEGDAENTDSKFVYLGCVCQGGYTGRFCDSDIDACKLNGEPCYAGVECTDLPPPANSSGYECGPCPSGYTGDGAQCVGVISDIESQLSSLISKEAEAAKVSSRAQRFKEGEKPTSYFFRLEKKRADTNSFKSFFDENGVLRNSQNDLKNILTNFYKNLFTKDPLNMQIETEIIDDFEFSLTDFERTLCEGPFSNDEIFIALEGLQTDINECDPAKELHRCSHICKNTAGSYYCSCEKGFQLKKDGYECEGNHHILVLACQK</sequence>
<dbReference type="InterPro" id="IPR000742">
    <property type="entry name" value="EGF"/>
</dbReference>
<dbReference type="InterPro" id="IPR005533">
    <property type="entry name" value="AMOP_dom"/>
</dbReference>
<comment type="caution">
    <text evidence="12">The sequence shown here is derived from an EMBL/GenBank/DDBJ whole genome shotgun (WGS) entry which is preliminary data.</text>
</comment>
<evidence type="ECO:0000256" key="4">
    <source>
        <dbReference type="ARBA" id="ARBA00022737"/>
    </source>
</evidence>
<dbReference type="PROSITE" id="PS00022">
    <property type="entry name" value="EGF_1"/>
    <property type="match status" value="1"/>
</dbReference>
<dbReference type="SMART" id="SM00216">
    <property type="entry name" value="VWD"/>
    <property type="match status" value="1"/>
</dbReference>
<dbReference type="GO" id="GO:0005509">
    <property type="term" value="F:calcium ion binding"/>
    <property type="evidence" value="ECO:0007669"/>
    <property type="project" value="InterPro"/>
</dbReference>
<keyword evidence="2" id="KW-0245">EGF-like domain</keyword>
<keyword evidence="6" id="KW-0472">Membrane</keyword>
<dbReference type="SMART" id="SM00179">
    <property type="entry name" value="EGF_CA"/>
    <property type="match status" value="2"/>
</dbReference>
<dbReference type="SUPFAM" id="SSF57184">
    <property type="entry name" value="Growth factor receptor domain"/>
    <property type="match status" value="1"/>
</dbReference>
<evidence type="ECO:0000313" key="12">
    <source>
        <dbReference type="EMBL" id="PFX12787.1"/>
    </source>
</evidence>
<dbReference type="SMART" id="SM00181">
    <property type="entry name" value="EGF"/>
    <property type="match status" value="2"/>
</dbReference>
<dbReference type="InterPro" id="IPR009030">
    <property type="entry name" value="Growth_fac_rcpt_cys_sf"/>
</dbReference>
<dbReference type="InterPro" id="IPR001846">
    <property type="entry name" value="VWF_type-D"/>
</dbReference>
<proteinExistence type="predicted"/>
<keyword evidence="5" id="KW-1133">Transmembrane helix</keyword>
<dbReference type="Pfam" id="PF06119">
    <property type="entry name" value="NIDO"/>
    <property type="match status" value="1"/>
</dbReference>
<feature type="domain" description="VWFD" evidence="11">
    <location>
        <begin position="625"/>
        <end position="822"/>
    </location>
</feature>
<dbReference type="PROSITE" id="PS01187">
    <property type="entry name" value="EGF_CA"/>
    <property type="match status" value="1"/>
</dbReference>
<dbReference type="Pfam" id="PF23263">
    <property type="entry name" value="C8-3_MUC4"/>
    <property type="match status" value="1"/>
</dbReference>
<evidence type="ECO:0000256" key="6">
    <source>
        <dbReference type="ARBA" id="ARBA00023136"/>
    </source>
</evidence>
<dbReference type="Gene3D" id="2.10.25.10">
    <property type="entry name" value="Laminin"/>
    <property type="match status" value="2"/>
</dbReference>
<dbReference type="Pfam" id="PF00094">
    <property type="entry name" value="VWD"/>
    <property type="match status" value="1"/>
</dbReference>
<evidence type="ECO:0000259" key="11">
    <source>
        <dbReference type="PROSITE" id="PS51233"/>
    </source>
</evidence>
<dbReference type="Pfam" id="PF14670">
    <property type="entry name" value="FXa_inhibition"/>
    <property type="match status" value="1"/>
</dbReference>
<dbReference type="PROSITE" id="PS50856">
    <property type="entry name" value="AMOP"/>
    <property type="match status" value="1"/>
</dbReference>
<evidence type="ECO:0000256" key="2">
    <source>
        <dbReference type="ARBA" id="ARBA00022536"/>
    </source>
</evidence>
<feature type="compositionally biased region" description="Low complexity" evidence="8">
    <location>
        <begin position="131"/>
        <end position="144"/>
    </location>
</feature>
<dbReference type="PROSITE" id="PS51220">
    <property type="entry name" value="NIDO"/>
    <property type="match status" value="1"/>
</dbReference>
<dbReference type="EMBL" id="LSMT01001185">
    <property type="protein sequence ID" value="PFX12787.1"/>
    <property type="molecule type" value="Genomic_DNA"/>
</dbReference>
<gene>
    <name evidence="12" type="primary">Muc4</name>
    <name evidence="12" type="ORF">AWC38_SpisGene23194</name>
</gene>
<keyword evidence="4" id="KW-0677">Repeat</keyword>
<dbReference type="InterPro" id="IPR051495">
    <property type="entry name" value="Epithelial_Barrier/Signaling"/>
</dbReference>
<dbReference type="PROSITE" id="PS00010">
    <property type="entry name" value="ASX_HYDROXYL"/>
    <property type="match status" value="1"/>
</dbReference>
<dbReference type="OrthoDB" id="4405280at2759"/>
<dbReference type="GO" id="GO:0007160">
    <property type="term" value="P:cell-matrix adhesion"/>
    <property type="evidence" value="ECO:0007669"/>
    <property type="project" value="InterPro"/>
</dbReference>
<dbReference type="InterPro" id="IPR000152">
    <property type="entry name" value="EGF-type_Asp/Asn_hydroxyl_site"/>
</dbReference>
<dbReference type="PROSITE" id="PS01186">
    <property type="entry name" value="EGF_2"/>
    <property type="match status" value="2"/>
</dbReference>
<feature type="domain" description="NIDO" evidence="10">
    <location>
        <begin position="278"/>
        <end position="462"/>
    </location>
</feature>
<evidence type="ECO:0000256" key="7">
    <source>
        <dbReference type="ARBA" id="ARBA00023157"/>
    </source>
</evidence>
<dbReference type="PROSITE" id="PS51233">
    <property type="entry name" value="VWFD"/>
    <property type="match status" value="1"/>
</dbReference>
<feature type="domain" description="AMOP" evidence="9">
    <location>
        <begin position="463"/>
        <end position="613"/>
    </location>
</feature>
<dbReference type="Proteomes" id="UP000225706">
    <property type="component" value="Unassembled WGS sequence"/>
</dbReference>
<evidence type="ECO:0000256" key="3">
    <source>
        <dbReference type="ARBA" id="ARBA00022692"/>
    </source>
</evidence>
<reference evidence="13" key="1">
    <citation type="journal article" date="2017" name="bioRxiv">
        <title>Comparative analysis of the genomes of Stylophora pistillata and Acropora digitifera provides evidence for extensive differences between species of corals.</title>
        <authorList>
            <person name="Voolstra C.R."/>
            <person name="Li Y."/>
            <person name="Liew Y.J."/>
            <person name="Baumgarten S."/>
            <person name="Zoccola D."/>
            <person name="Flot J.-F."/>
            <person name="Tambutte S."/>
            <person name="Allemand D."/>
            <person name="Aranda M."/>
        </authorList>
    </citation>
    <scope>NUCLEOTIDE SEQUENCE [LARGE SCALE GENOMIC DNA]</scope>
</reference>
<dbReference type="FunFam" id="2.10.25.10:FF:000240">
    <property type="entry name" value="Vitamin K-dependent protein S"/>
    <property type="match status" value="1"/>
</dbReference>
<evidence type="ECO:0000256" key="5">
    <source>
        <dbReference type="ARBA" id="ARBA00022989"/>
    </source>
</evidence>
<evidence type="ECO:0000259" key="10">
    <source>
        <dbReference type="PROSITE" id="PS51220"/>
    </source>
</evidence>
<dbReference type="InterPro" id="IPR003886">
    <property type="entry name" value="NIDO_dom"/>
</dbReference>
<dbReference type="CDD" id="cd00054">
    <property type="entry name" value="EGF_CA"/>
    <property type="match status" value="2"/>
</dbReference>
<dbReference type="GO" id="GO:0016020">
    <property type="term" value="C:membrane"/>
    <property type="evidence" value="ECO:0007669"/>
    <property type="project" value="UniProtKB-SubCell"/>
</dbReference>
<dbReference type="AlphaFoldDB" id="A0A2B4R8U7"/>
<accession>A0A2B4R8U7</accession>
<dbReference type="STRING" id="50429.A0A2B4R8U7"/>
<dbReference type="SMART" id="SM00723">
    <property type="entry name" value="AMOP"/>
    <property type="match status" value="1"/>
</dbReference>
<comment type="subcellular location">
    <subcellularLocation>
        <location evidence="1">Membrane</location>
    </subcellularLocation>
</comment>
<dbReference type="InterPro" id="IPR056619">
    <property type="entry name" value="C8-3_MUC4"/>
</dbReference>
<protein>
    <submittedName>
        <fullName evidence="12">Mucin-4</fullName>
    </submittedName>
</protein>
<dbReference type="PANTHER" id="PTHR13802">
    <property type="entry name" value="MUCIN 4-RELATED"/>
    <property type="match status" value="1"/>
</dbReference>
<evidence type="ECO:0000259" key="9">
    <source>
        <dbReference type="PROSITE" id="PS50856"/>
    </source>
</evidence>
<feature type="region of interest" description="Disordered" evidence="8">
    <location>
        <begin position="110"/>
        <end position="144"/>
    </location>
</feature>
<dbReference type="PANTHER" id="PTHR13802:SF52">
    <property type="entry name" value="MUCIN-4"/>
    <property type="match status" value="1"/>
</dbReference>
<name>A0A2B4R8U7_STYPI</name>
<organism evidence="12 13">
    <name type="scientific">Stylophora pistillata</name>
    <name type="common">Smooth cauliflower coral</name>
    <dbReference type="NCBI Taxonomy" id="50429"/>
    <lineage>
        <taxon>Eukaryota</taxon>
        <taxon>Metazoa</taxon>
        <taxon>Cnidaria</taxon>
        <taxon>Anthozoa</taxon>
        <taxon>Hexacorallia</taxon>
        <taxon>Scleractinia</taxon>
        <taxon>Astrocoeniina</taxon>
        <taxon>Pocilloporidae</taxon>
        <taxon>Stylophora</taxon>
    </lineage>
</organism>
<dbReference type="InterPro" id="IPR018097">
    <property type="entry name" value="EGF_Ca-bd_CS"/>
</dbReference>
<keyword evidence="7" id="KW-1015">Disulfide bond</keyword>
<keyword evidence="3" id="KW-0812">Transmembrane</keyword>
<dbReference type="InterPro" id="IPR001881">
    <property type="entry name" value="EGF-like_Ca-bd_dom"/>
</dbReference>